<keyword evidence="1" id="KW-0472">Membrane</keyword>
<evidence type="ECO:0000256" key="1">
    <source>
        <dbReference type="SAM" id="Phobius"/>
    </source>
</evidence>
<organism evidence="2 3">
    <name type="scientific">Anaerohalosphaera lusitana</name>
    <dbReference type="NCBI Taxonomy" id="1936003"/>
    <lineage>
        <taxon>Bacteria</taxon>
        <taxon>Pseudomonadati</taxon>
        <taxon>Planctomycetota</taxon>
        <taxon>Phycisphaerae</taxon>
        <taxon>Sedimentisphaerales</taxon>
        <taxon>Anaerohalosphaeraceae</taxon>
        <taxon>Anaerohalosphaera</taxon>
    </lineage>
</organism>
<sequence length="91" mass="10436">MPESQRLAKTFAYGGLAPWMVLAVSYCAGLRWRFLKELLDAFYVLGVLSYVLFYLVGVDAGWNLLNELIIFSLILSAILWFMRRHVFADKG</sequence>
<feature type="transmembrane region" description="Helical" evidence="1">
    <location>
        <begin position="41"/>
        <end position="58"/>
    </location>
</feature>
<reference evidence="3" key="1">
    <citation type="submission" date="2017-02" db="EMBL/GenBank/DDBJ databases">
        <title>Comparative genomics and description of representatives of a novel lineage of planctomycetes thriving in anoxic sediments.</title>
        <authorList>
            <person name="Spring S."/>
            <person name="Bunk B."/>
            <person name="Sproer C."/>
        </authorList>
    </citation>
    <scope>NUCLEOTIDE SEQUENCE [LARGE SCALE GENOMIC DNA]</scope>
    <source>
        <strain evidence="3">ST-NAGAB-D1</strain>
    </source>
</reference>
<dbReference type="KEGG" id="alus:STSP2_01173"/>
<evidence type="ECO:0000313" key="3">
    <source>
        <dbReference type="Proteomes" id="UP000189674"/>
    </source>
</evidence>
<dbReference type="EMBL" id="CP019791">
    <property type="protein sequence ID" value="AQT68019.1"/>
    <property type="molecule type" value="Genomic_DNA"/>
</dbReference>
<accession>A0A1U9NJB5</accession>
<dbReference type="STRING" id="1936003.STSP2_01173"/>
<name>A0A1U9NJB5_9BACT</name>
<keyword evidence="1" id="KW-0812">Transmembrane</keyword>
<protein>
    <submittedName>
        <fullName evidence="2">Uncharacterized protein</fullName>
    </submittedName>
</protein>
<gene>
    <name evidence="2" type="ORF">STSP2_01173</name>
</gene>
<proteinExistence type="predicted"/>
<feature type="transmembrane region" description="Helical" evidence="1">
    <location>
        <begin position="12"/>
        <end position="29"/>
    </location>
</feature>
<dbReference type="AlphaFoldDB" id="A0A1U9NJB5"/>
<dbReference type="Proteomes" id="UP000189674">
    <property type="component" value="Chromosome"/>
</dbReference>
<keyword evidence="3" id="KW-1185">Reference proteome</keyword>
<feature type="transmembrane region" description="Helical" evidence="1">
    <location>
        <begin position="64"/>
        <end position="82"/>
    </location>
</feature>
<keyword evidence="1" id="KW-1133">Transmembrane helix</keyword>
<evidence type="ECO:0000313" key="2">
    <source>
        <dbReference type="EMBL" id="AQT68019.1"/>
    </source>
</evidence>